<dbReference type="CDD" id="cd00158">
    <property type="entry name" value="RHOD"/>
    <property type="match status" value="1"/>
</dbReference>
<dbReference type="EMBL" id="JSAQ01000001">
    <property type="protein sequence ID" value="KGO07552.1"/>
    <property type="molecule type" value="Genomic_DNA"/>
</dbReference>
<feature type="domain" description="Rhodanese" evidence="1">
    <location>
        <begin position="15"/>
        <end position="102"/>
    </location>
</feature>
<dbReference type="PATRIC" id="fig|1300343.5.peg.1362"/>
<protein>
    <submittedName>
        <fullName evidence="2">Rhodanese</fullName>
    </submittedName>
</protein>
<evidence type="ECO:0000313" key="2">
    <source>
        <dbReference type="EMBL" id="KGO07552.1"/>
    </source>
</evidence>
<dbReference type="AlphaFoldDB" id="A0A0A2GWE8"/>
<dbReference type="KEGG" id="ddo:I597_1352"/>
<organism evidence="2 3">
    <name type="scientific">Dokdonia donghaensis DSW-1</name>
    <dbReference type="NCBI Taxonomy" id="1300343"/>
    <lineage>
        <taxon>Bacteria</taxon>
        <taxon>Pseudomonadati</taxon>
        <taxon>Bacteroidota</taxon>
        <taxon>Flavobacteriia</taxon>
        <taxon>Flavobacteriales</taxon>
        <taxon>Flavobacteriaceae</taxon>
        <taxon>Dokdonia</taxon>
    </lineage>
</organism>
<proteinExistence type="predicted"/>
<dbReference type="InterPro" id="IPR001763">
    <property type="entry name" value="Rhodanese-like_dom"/>
</dbReference>
<dbReference type="PANTHER" id="PTHR43031">
    <property type="entry name" value="FAD-DEPENDENT OXIDOREDUCTASE"/>
    <property type="match status" value="1"/>
</dbReference>
<dbReference type="Gene3D" id="3.40.250.10">
    <property type="entry name" value="Rhodanese-like domain"/>
    <property type="match status" value="1"/>
</dbReference>
<evidence type="ECO:0000313" key="3">
    <source>
        <dbReference type="Proteomes" id="UP000030140"/>
    </source>
</evidence>
<gene>
    <name evidence="2" type="ORF">NV36_12370</name>
</gene>
<dbReference type="Pfam" id="PF00581">
    <property type="entry name" value="Rhodanese"/>
    <property type="match status" value="1"/>
</dbReference>
<dbReference type="SUPFAM" id="SSF52821">
    <property type="entry name" value="Rhodanese/Cell cycle control phosphatase"/>
    <property type="match status" value="1"/>
</dbReference>
<accession>A0A0A2GWE8</accession>
<evidence type="ECO:0000259" key="1">
    <source>
        <dbReference type="PROSITE" id="PS50206"/>
    </source>
</evidence>
<dbReference type="PANTHER" id="PTHR43031:SF1">
    <property type="entry name" value="PYRIDINE NUCLEOTIDE-DISULPHIDE OXIDOREDUCTASE"/>
    <property type="match status" value="1"/>
</dbReference>
<reference evidence="2 3" key="1">
    <citation type="submission" date="2014-10" db="EMBL/GenBank/DDBJ databases">
        <title>Draft genome sequence of the proteorhodopsin-containing marine bacterium Dokdonia donghaensis.</title>
        <authorList>
            <person name="Gomez-Consarnau L."/>
            <person name="Gonzalez J.M."/>
            <person name="Riedel T."/>
            <person name="Jaenicke S."/>
            <person name="Wagner-Doebler I."/>
            <person name="Fuhrman J.A."/>
        </authorList>
    </citation>
    <scope>NUCLEOTIDE SEQUENCE [LARGE SCALE GENOMIC DNA]</scope>
    <source>
        <strain evidence="2 3">DSW-1</strain>
    </source>
</reference>
<name>A0A0A2GWE8_9FLAO</name>
<dbReference type="InterPro" id="IPR050229">
    <property type="entry name" value="GlpE_sulfurtransferase"/>
</dbReference>
<sequence>MKNINQAEWQELIANDSQAVILDVRTPGECAEGIQANAQMIDFLDQPSFMASIKELDTSKNYYIYCRSGNRSGQACQILDNMGVQSTYNLTGGMVAWTGETVAP</sequence>
<keyword evidence="3" id="KW-1185">Reference proteome</keyword>
<dbReference type="Proteomes" id="UP000030140">
    <property type="component" value="Unassembled WGS sequence"/>
</dbReference>
<dbReference type="RefSeq" id="WP_035327692.1">
    <property type="nucleotide sequence ID" value="NZ_CP015125.1"/>
</dbReference>
<dbReference type="OrthoDB" id="9808735at2"/>
<dbReference type="PROSITE" id="PS50206">
    <property type="entry name" value="RHODANESE_3"/>
    <property type="match status" value="1"/>
</dbReference>
<dbReference type="SMART" id="SM00450">
    <property type="entry name" value="RHOD"/>
    <property type="match status" value="1"/>
</dbReference>
<dbReference type="InterPro" id="IPR036873">
    <property type="entry name" value="Rhodanese-like_dom_sf"/>
</dbReference>
<comment type="caution">
    <text evidence="2">The sequence shown here is derived from an EMBL/GenBank/DDBJ whole genome shotgun (WGS) entry which is preliminary data.</text>
</comment>